<dbReference type="STRING" id="985053.VMUT_1488"/>
<protein>
    <submittedName>
        <fullName evidence="1">CRISPR-associated RAMP protein, Csm5 family</fullName>
    </submittedName>
</protein>
<dbReference type="eggNOG" id="arCOG03719">
    <property type="taxonomic scope" value="Archaea"/>
</dbReference>
<dbReference type="AlphaFoldDB" id="F0QTI0"/>
<name>F0QTI0_VULM7</name>
<proteinExistence type="predicted"/>
<reference evidence="1 2" key="1">
    <citation type="journal article" date="2011" name="J. Bacteriol.">
        <title>Complete genome sequence of 'Vulcanisaeta moutnovskia' strain 768-28, a novel member of the hyperthermophilic crenarchaeal genus vulcanisaeta.</title>
        <authorList>
            <person name="Gumerov V.M."/>
            <person name="Mardanov A.V."/>
            <person name="Beletsky A.V."/>
            <person name="Prokofeva M.I."/>
            <person name="Bonch-Osmolovskaya E.A."/>
            <person name="Ravin N.V."/>
            <person name="Skryabin K.G."/>
        </authorList>
    </citation>
    <scope>NUCLEOTIDE SEQUENCE [LARGE SCALE GENOMIC DNA]</scope>
    <source>
        <strain evidence="1 2">768-28</strain>
    </source>
</reference>
<dbReference type="KEGG" id="vmo:VMUT_1488"/>
<sequence length="301" mass="33487">MLGVDAVVSGGALYVIDLGRVNAGVLGGAHVDYDYVMKNLVMRNPGAYSSRSYSIEEGCGTGEVLDHNPEGIPASEVKGMLRTAYLYWLLKGDAERRRLFFEEVREAVGGASPRRLNRLSVNAEAGVMRERVVRTFEEEERVFERDVFNKVLVRQLTKPSTSDYGVYCIRDLEGRYQVMAIGLRPGVEVSYEIKVGIVRKDEALENALVKALSEFSSDISAFEIGRNVKLPSCDNGFVVRIGYGAGRRWKTVITLLERFDRGLYEEVTRLMSSYLGKPWGDSTIRLAKGQVVGVACIRVVP</sequence>
<dbReference type="EMBL" id="CP002529">
    <property type="protein sequence ID" value="ADY01693.1"/>
    <property type="molecule type" value="Genomic_DNA"/>
</dbReference>
<evidence type="ECO:0000313" key="2">
    <source>
        <dbReference type="Proteomes" id="UP000007485"/>
    </source>
</evidence>
<keyword evidence="2" id="KW-1185">Reference proteome</keyword>
<organism evidence="1 2">
    <name type="scientific">Vulcanisaeta moutnovskia (strain 768-28)</name>
    <dbReference type="NCBI Taxonomy" id="985053"/>
    <lineage>
        <taxon>Archaea</taxon>
        <taxon>Thermoproteota</taxon>
        <taxon>Thermoprotei</taxon>
        <taxon>Thermoproteales</taxon>
        <taxon>Thermoproteaceae</taxon>
        <taxon>Vulcanisaeta</taxon>
    </lineage>
</organism>
<gene>
    <name evidence="1" type="ordered locus">VMUT_1488</name>
</gene>
<evidence type="ECO:0000313" key="1">
    <source>
        <dbReference type="EMBL" id="ADY01693.1"/>
    </source>
</evidence>
<dbReference type="Proteomes" id="UP000007485">
    <property type="component" value="Chromosome"/>
</dbReference>
<dbReference type="HOGENOM" id="CLU_896074_0_0_2"/>
<accession>F0QTI0</accession>